<dbReference type="EMBL" id="CP108140">
    <property type="protein sequence ID" value="WTP90429.1"/>
    <property type="molecule type" value="Genomic_DNA"/>
</dbReference>
<accession>A0AAU1I9Q1</accession>
<dbReference type="AlphaFoldDB" id="A0AAU1I9Q1"/>
<organism evidence="1">
    <name type="scientific">Streptomyces sp. NBC_00180</name>
    <dbReference type="NCBI Taxonomy" id="2903632"/>
    <lineage>
        <taxon>Bacteria</taxon>
        <taxon>Bacillati</taxon>
        <taxon>Actinomycetota</taxon>
        <taxon>Actinomycetes</taxon>
        <taxon>Kitasatosporales</taxon>
        <taxon>Streptomycetaceae</taxon>
        <taxon>Streptomyces</taxon>
    </lineage>
</organism>
<reference evidence="1" key="1">
    <citation type="submission" date="2022-10" db="EMBL/GenBank/DDBJ databases">
        <title>The complete genomes of actinobacterial strains from the NBC collection.</title>
        <authorList>
            <person name="Joergensen T.S."/>
            <person name="Alvarez Arevalo M."/>
            <person name="Sterndorff E.B."/>
            <person name="Faurdal D."/>
            <person name="Vuksanovic O."/>
            <person name="Mourched A.-S."/>
            <person name="Charusanti P."/>
            <person name="Shaw S."/>
            <person name="Blin K."/>
            <person name="Weber T."/>
        </authorList>
    </citation>
    <scope>NUCLEOTIDE SEQUENCE</scope>
    <source>
        <strain evidence="1">NBC 00180</strain>
    </source>
</reference>
<proteinExistence type="predicted"/>
<evidence type="ECO:0000313" key="1">
    <source>
        <dbReference type="EMBL" id="WTP90429.1"/>
    </source>
</evidence>
<sequence>MSDIEGIAGLDPVATFCGNCDCGCPQLFVDPAAPAERRVILTDDFGQRVQMSADQFSSLVAEAKSGKLDGLATN</sequence>
<gene>
    <name evidence="1" type="ORF">OG477_35985</name>
</gene>
<name>A0AAU1I9Q1_9ACTN</name>
<protein>
    <submittedName>
        <fullName evidence="1">Uncharacterized protein</fullName>
    </submittedName>
</protein>